<comment type="function">
    <text evidence="9 10">Pectinolytic enzyme consist of four classes of enzymes: pectin lyase, polygalacturonase, pectin methylesterase and rhamnogalacturonase. Among pectinolytic enzymes, pectin lyase is the most important in depolymerization of pectin, since it cleaves internal glycosidic bonds of highly methylated pectins. Favors pectate, the anion, over pectin, the methyl ester.</text>
</comment>
<dbReference type="InterPro" id="IPR011050">
    <property type="entry name" value="Pectin_lyase_fold/virulence"/>
</dbReference>
<keyword evidence="5 10" id="KW-0964">Secreted</keyword>
<evidence type="ECO:0000256" key="3">
    <source>
        <dbReference type="ARBA" id="ARBA00004613"/>
    </source>
</evidence>
<comment type="catalytic activity">
    <reaction evidence="1 10">
        <text>Eliminative cleavage of (1-&gt;4)-alpha-D-galacturonan to give oligosaccharides with 4-deoxy-alpha-D-galact-4-enuronosyl groups at their non-reducing ends.</text>
        <dbReference type="EC" id="4.2.2.2"/>
    </reaction>
</comment>
<dbReference type="Pfam" id="PF03211">
    <property type="entry name" value="Pectate_lyase"/>
    <property type="match status" value="1"/>
</dbReference>
<evidence type="ECO:0000256" key="5">
    <source>
        <dbReference type="ARBA" id="ARBA00022525"/>
    </source>
</evidence>
<dbReference type="EMBL" id="WIGM01000737">
    <property type="protein sequence ID" value="KAF6814200.1"/>
    <property type="molecule type" value="Genomic_DNA"/>
</dbReference>
<evidence type="ECO:0000256" key="7">
    <source>
        <dbReference type="ARBA" id="ARBA00022837"/>
    </source>
</evidence>
<evidence type="ECO:0000256" key="9">
    <source>
        <dbReference type="ARBA" id="ARBA00025679"/>
    </source>
</evidence>
<reference evidence="11" key="1">
    <citation type="journal article" date="2020" name="Phytopathology">
        <title>Genome Sequence Resources of Colletotrichum truncatum, C. plurivorum, C. musicola, and C. sojae: Four Species Pathogenic to Soybean (Glycine max).</title>
        <authorList>
            <person name="Rogerio F."/>
            <person name="Boufleur T.R."/>
            <person name="Ciampi-Guillardi M."/>
            <person name="Sukno S.A."/>
            <person name="Thon M.R."/>
            <person name="Massola Junior N.S."/>
            <person name="Baroncelli R."/>
        </authorList>
    </citation>
    <scope>NUCLEOTIDE SEQUENCE</scope>
    <source>
        <strain evidence="11">LFN0074</strain>
    </source>
</reference>
<proteinExistence type="inferred from homology"/>
<organism evidence="11 12">
    <name type="scientific">Colletotrichum musicola</name>
    <dbReference type="NCBI Taxonomy" id="2175873"/>
    <lineage>
        <taxon>Eukaryota</taxon>
        <taxon>Fungi</taxon>
        <taxon>Dikarya</taxon>
        <taxon>Ascomycota</taxon>
        <taxon>Pezizomycotina</taxon>
        <taxon>Sordariomycetes</taxon>
        <taxon>Hypocreomycetidae</taxon>
        <taxon>Glomerellales</taxon>
        <taxon>Glomerellaceae</taxon>
        <taxon>Colletotrichum</taxon>
        <taxon>Colletotrichum orchidearum species complex</taxon>
    </lineage>
</organism>
<dbReference type="GO" id="GO:0045490">
    <property type="term" value="P:pectin catabolic process"/>
    <property type="evidence" value="ECO:0007669"/>
    <property type="project" value="TreeGrafter"/>
</dbReference>
<dbReference type="Proteomes" id="UP000639643">
    <property type="component" value="Unassembled WGS sequence"/>
</dbReference>
<keyword evidence="7 10" id="KW-0106">Calcium</keyword>
<accession>A0A8H6JKC5</accession>
<evidence type="ECO:0000256" key="8">
    <source>
        <dbReference type="ARBA" id="ARBA00023239"/>
    </source>
</evidence>
<dbReference type="Gene3D" id="2.160.20.10">
    <property type="entry name" value="Single-stranded right-handed beta-helix, Pectin lyase-like"/>
    <property type="match status" value="1"/>
</dbReference>
<keyword evidence="8 10" id="KW-0456">Lyase</keyword>
<comment type="subcellular location">
    <subcellularLocation>
        <location evidence="3 10">Secreted</location>
    </subcellularLocation>
</comment>
<dbReference type="InterPro" id="IPR012334">
    <property type="entry name" value="Pectin_lyas_fold"/>
</dbReference>
<evidence type="ECO:0000256" key="2">
    <source>
        <dbReference type="ARBA" id="ARBA00001913"/>
    </source>
</evidence>
<dbReference type="GO" id="GO:0030570">
    <property type="term" value="F:pectate lyase activity"/>
    <property type="evidence" value="ECO:0007669"/>
    <property type="project" value="UniProtKB-UniRule"/>
</dbReference>
<dbReference type="PANTHER" id="PTHR33407:SF9">
    <property type="entry name" value="PECTATE LYASE F-RELATED"/>
    <property type="match status" value="1"/>
</dbReference>
<name>A0A8H6JKC5_9PEZI</name>
<dbReference type="GO" id="GO:0005576">
    <property type="term" value="C:extracellular region"/>
    <property type="evidence" value="ECO:0007669"/>
    <property type="project" value="UniProtKB-SubCell"/>
</dbReference>
<keyword evidence="12" id="KW-1185">Reference proteome</keyword>
<evidence type="ECO:0000256" key="4">
    <source>
        <dbReference type="ARBA" id="ARBA00006463"/>
    </source>
</evidence>
<dbReference type="PANTHER" id="PTHR33407">
    <property type="entry name" value="PECTATE LYASE F-RELATED"/>
    <property type="match status" value="1"/>
</dbReference>
<evidence type="ECO:0000256" key="6">
    <source>
        <dbReference type="ARBA" id="ARBA00022729"/>
    </source>
</evidence>
<dbReference type="SUPFAM" id="SSF51126">
    <property type="entry name" value="Pectin lyase-like"/>
    <property type="match status" value="1"/>
</dbReference>
<comment type="caution">
    <text evidence="11">The sequence shown here is derived from an EMBL/GenBank/DDBJ whole genome shotgun (WGS) entry which is preliminary data.</text>
</comment>
<dbReference type="EC" id="4.2.2.2" evidence="10"/>
<dbReference type="AlphaFoldDB" id="A0A8H6JKC5"/>
<evidence type="ECO:0000313" key="11">
    <source>
        <dbReference type="EMBL" id="KAF6814200.1"/>
    </source>
</evidence>
<dbReference type="InterPro" id="IPR004898">
    <property type="entry name" value="Pectate_lyase_PlyH/PlyE-like"/>
</dbReference>
<comment type="similarity">
    <text evidence="4 10">Belongs to the polysaccharide lyase 3 family.</text>
</comment>
<evidence type="ECO:0000256" key="10">
    <source>
        <dbReference type="RuleBase" id="RU367009"/>
    </source>
</evidence>
<keyword evidence="6" id="KW-0732">Signal</keyword>
<dbReference type="OrthoDB" id="441042at2759"/>
<protein>
    <recommendedName>
        <fullName evidence="10">Pectate lyase</fullName>
        <ecNumber evidence="10">4.2.2.2</ecNumber>
    </recommendedName>
</protein>
<gene>
    <name evidence="11" type="ORF">CMUS01_12688</name>
</gene>
<evidence type="ECO:0000256" key="1">
    <source>
        <dbReference type="ARBA" id="ARBA00000695"/>
    </source>
</evidence>
<comment type="cofactor">
    <cofactor evidence="2 10">
        <name>Ca(2+)</name>
        <dbReference type="ChEBI" id="CHEBI:29108"/>
    </cofactor>
</comment>
<evidence type="ECO:0000313" key="12">
    <source>
        <dbReference type="Proteomes" id="UP000639643"/>
    </source>
</evidence>
<sequence length="352" mass="36443">MGDQDQSRANRLGGVPFLCLSTCLSQVNSRYKKPSTSLLICLSFLSSSHLSSASSATVSPLPIQLLTFFNPGGYSFVVNTPTNSSNFTCFLKPTTTFKMKFSAVLAAISASAAIAAPGVQSGPNGAAVVEKRASFPIPASKGTVTYKAAKAVSGTFDGGLKTYGRGVKCTGQAEGGDKDAVFILENGATLKNAIIGADQIEGVHCKGSCTINNVWWTAVCEDALSIKGNGNANVIGGGARGAEDKVVQHNGLGTVTIDGFTVSDFGKLYRSCGNCKTMGKRTVVVKNVKAYNGKMLTGINSNKGDTSTITGTCATSVKEICTEFQGTTPGNEPKKLKSGPSSACKYSTLKAC</sequence>